<gene>
    <name evidence="1" type="ORF">MRATA1EN1_LOCUS19893</name>
</gene>
<protein>
    <submittedName>
        <fullName evidence="1">Uncharacterized protein</fullName>
    </submittedName>
</protein>
<organism evidence="1 2">
    <name type="scientific">Rangifer tarandus platyrhynchus</name>
    <name type="common">Svalbard reindeer</name>
    <dbReference type="NCBI Taxonomy" id="3082113"/>
    <lineage>
        <taxon>Eukaryota</taxon>
        <taxon>Metazoa</taxon>
        <taxon>Chordata</taxon>
        <taxon>Craniata</taxon>
        <taxon>Vertebrata</taxon>
        <taxon>Euteleostomi</taxon>
        <taxon>Mammalia</taxon>
        <taxon>Eutheria</taxon>
        <taxon>Laurasiatheria</taxon>
        <taxon>Artiodactyla</taxon>
        <taxon>Ruminantia</taxon>
        <taxon>Pecora</taxon>
        <taxon>Cervidae</taxon>
        <taxon>Odocoileinae</taxon>
        <taxon>Rangifer</taxon>
    </lineage>
</organism>
<sequence>MRLLVRHRVRLQAVGLAGEPPNESGEAIKGGALVAGDSIQLATQGLRFDPWPEKIPRAQNNQAQAPQLRSQCSRAREPQALSRASAAAAEARAAYCLRSATREAPQ</sequence>
<proteinExistence type="predicted"/>
<keyword evidence="2" id="KW-1185">Reference proteome</keyword>
<dbReference type="Proteomes" id="UP001176941">
    <property type="component" value="Chromosome 3"/>
</dbReference>
<name>A0ABN8ZD59_RANTA</name>
<accession>A0ABN8ZD59</accession>
<reference evidence="1" key="1">
    <citation type="submission" date="2023-04" db="EMBL/GenBank/DDBJ databases">
        <authorList>
            <consortium name="ELIXIR-Norway"/>
        </authorList>
    </citation>
    <scope>NUCLEOTIDE SEQUENCE [LARGE SCALE GENOMIC DNA]</scope>
</reference>
<evidence type="ECO:0000313" key="2">
    <source>
        <dbReference type="Proteomes" id="UP001176941"/>
    </source>
</evidence>
<evidence type="ECO:0000313" key="1">
    <source>
        <dbReference type="EMBL" id="CAI9170931.1"/>
    </source>
</evidence>
<dbReference type="EMBL" id="OX459939">
    <property type="protein sequence ID" value="CAI9170931.1"/>
    <property type="molecule type" value="Genomic_DNA"/>
</dbReference>